<keyword evidence="4" id="KW-1185">Reference proteome</keyword>
<dbReference type="PANTHER" id="PTHR31100:SF15">
    <property type="entry name" value="AT-HOOK MOTIF NUCLEAR-LOCALIZED PROTEIN 24-RELATED"/>
    <property type="match status" value="1"/>
</dbReference>
<dbReference type="Proteomes" id="UP000734854">
    <property type="component" value="Unassembled WGS sequence"/>
</dbReference>
<evidence type="ECO:0000313" key="3">
    <source>
        <dbReference type="EMBL" id="KAG6467844.1"/>
    </source>
</evidence>
<dbReference type="CDD" id="cd11378">
    <property type="entry name" value="DUF296"/>
    <property type="match status" value="1"/>
</dbReference>
<evidence type="ECO:0000313" key="4">
    <source>
        <dbReference type="Proteomes" id="UP000734854"/>
    </source>
</evidence>
<dbReference type="Pfam" id="PF03479">
    <property type="entry name" value="PCC"/>
    <property type="match status" value="1"/>
</dbReference>
<dbReference type="GO" id="GO:0005634">
    <property type="term" value="C:nucleus"/>
    <property type="evidence" value="ECO:0007669"/>
    <property type="project" value="TreeGrafter"/>
</dbReference>
<comment type="caution">
    <text evidence="3">The sequence shown here is derived from an EMBL/GenBank/DDBJ whole genome shotgun (WGS) entry which is preliminary data.</text>
</comment>
<feature type="region of interest" description="Disordered" evidence="1">
    <location>
        <begin position="445"/>
        <end position="502"/>
    </location>
</feature>
<feature type="region of interest" description="Disordered" evidence="1">
    <location>
        <begin position="270"/>
        <end position="329"/>
    </location>
</feature>
<dbReference type="PROSITE" id="PS51742">
    <property type="entry name" value="PPC"/>
    <property type="match status" value="1"/>
</dbReference>
<dbReference type="InterPro" id="IPR014476">
    <property type="entry name" value="AHL15-29"/>
</dbReference>
<dbReference type="GO" id="GO:0003680">
    <property type="term" value="F:minor groove of adenine-thymine-rich DNA binding"/>
    <property type="evidence" value="ECO:0007669"/>
    <property type="project" value="InterPro"/>
</dbReference>
<organism evidence="3 4">
    <name type="scientific">Zingiber officinale</name>
    <name type="common">Ginger</name>
    <name type="synonym">Amomum zingiber</name>
    <dbReference type="NCBI Taxonomy" id="94328"/>
    <lineage>
        <taxon>Eukaryota</taxon>
        <taxon>Viridiplantae</taxon>
        <taxon>Streptophyta</taxon>
        <taxon>Embryophyta</taxon>
        <taxon>Tracheophyta</taxon>
        <taxon>Spermatophyta</taxon>
        <taxon>Magnoliopsida</taxon>
        <taxon>Liliopsida</taxon>
        <taxon>Zingiberales</taxon>
        <taxon>Zingiberaceae</taxon>
        <taxon>Zingiber</taxon>
    </lineage>
</organism>
<dbReference type="InterPro" id="IPR005175">
    <property type="entry name" value="PPC_dom"/>
</dbReference>
<feature type="compositionally biased region" description="Basic residues" evidence="1">
    <location>
        <begin position="455"/>
        <end position="466"/>
    </location>
</feature>
<feature type="compositionally biased region" description="Basic residues" evidence="1">
    <location>
        <begin position="493"/>
        <end position="502"/>
    </location>
</feature>
<protein>
    <recommendedName>
        <fullName evidence="2">PPC domain-containing protein</fullName>
    </recommendedName>
</protein>
<dbReference type="SUPFAM" id="SSF117856">
    <property type="entry name" value="AF0104/ALDC/Ptd012-like"/>
    <property type="match status" value="1"/>
</dbReference>
<feature type="compositionally biased region" description="Basic residues" evidence="1">
    <location>
        <begin position="279"/>
        <end position="291"/>
    </location>
</feature>
<feature type="region of interest" description="Disordered" evidence="1">
    <location>
        <begin position="1"/>
        <end position="69"/>
    </location>
</feature>
<proteinExistence type="predicted"/>
<dbReference type="EMBL" id="JACMSC010000022">
    <property type="protein sequence ID" value="KAG6467844.1"/>
    <property type="molecule type" value="Genomic_DNA"/>
</dbReference>
<sequence length="603" mass="64862">MDRLPPSHLARVSNDQRLQQSNVDEEVKNTNNSSNEGSSSGGGEAGVQSQRKRGRPPGSRNKPKPPVVITRDSAHAVRAHVMEVAAGHDIVESVAEFARRRQVGVSLISGRGTVSDVTVSGPAGVVMPLRGRFDIVSLSGLVLPSSSLPAASWLTVYLGSVQGQLVGGSVVGPMVAATPVMIMASSFGNAAYERLPLMPEEPPDQDIRPLQGPSPALPPVPQQLVGGANNPPPFHGHLPQLLREGKRGSCRQAQGGGLLCLLHVGITSEPDQRYPKGLRPQRRPGRLRPRRPAPPQRTPSVATSAAPADAVSSDQRRPSGHCPHRPRQPQAIAVATILSRQRSPTLPAVIAASSYCGYSHRHLRAAVLTRRQSPLPPPAVTTAVFSGRRYPKGSRRPCIVCLLRPSSRDEVLAIEPCWEGKRGSRRQAQGGGLLCLLHAGITSEPDQRYPNGLRPQRRPGRLRPRRPAPPQRTPSVATSAAPADAVRSDQRRPSGRCPHRPRQPQAIAVATILSRQRSPTLPAVIAASSDCGYSHRHFRAAVLTRRQSPLPPLAVTTAVFSGRRYPKGSRFPCIVCLLRPSSRDEVLAIEPCCVALFILLFFL</sequence>
<dbReference type="GO" id="GO:0003700">
    <property type="term" value="F:DNA-binding transcription factor activity"/>
    <property type="evidence" value="ECO:0007669"/>
    <property type="project" value="TreeGrafter"/>
</dbReference>
<evidence type="ECO:0000259" key="2">
    <source>
        <dbReference type="PROSITE" id="PS51742"/>
    </source>
</evidence>
<dbReference type="AlphaFoldDB" id="A0A8J5BAL4"/>
<feature type="compositionally biased region" description="Polar residues" evidence="1">
    <location>
        <begin position="13"/>
        <end position="22"/>
    </location>
</feature>
<dbReference type="GO" id="GO:0010228">
    <property type="term" value="P:vegetative to reproductive phase transition of meristem"/>
    <property type="evidence" value="ECO:0007669"/>
    <property type="project" value="TreeGrafter"/>
</dbReference>
<dbReference type="Gene3D" id="3.30.1330.80">
    <property type="entry name" value="Hypothetical protein, similar to alpha- acetolactate decarboxylase, domain 2"/>
    <property type="match status" value="1"/>
</dbReference>
<feature type="domain" description="PPC" evidence="2">
    <location>
        <begin position="74"/>
        <end position="214"/>
    </location>
</feature>
<feature type="region of interest" description="Disordered" evidence="1">
    <location>
        <begin position="197"/>
        <end position="240"/>
    </location>
</feature>
<evidence type="ECO:0000256" key="1">
    <source>
        <dbReference type="SAM" id="MobiDB-lite"/>
    </source>
</evidence>
<accession>A0A8J5BAL4</accession>
<dbReference type="PANTHER" id="PTHR31100">
    <property type="entry name" value="AT-HOOK MOTIF NUCLEAR-LOCALIZED PROTEIN 15"/>
    <property type="match status" value="1"/>
</dbReference>
<gene>
    <name evidence="3" type="ORF">ZIOFF_072408</name>
</gene>
<feature type="compositionally biased region" description="Basic residues" evidence="1">
    <location>
        <begin position="318"/>
        <end position="327"/>
    </location>
</feature>
<reference evidence="3 4" key="1">
    <citation type="submission" date="2020-08" db="EMBL/GenBank/DDBJ databases">
        <title>Plant Genome Project.</title>
        <authorList>
            <person name="Zhang R.-G."/>
        </authorList>
    </citation>
    <scope>NUCLEOTIDE SEQUENCE [LARGE SCALE GENOMIC DNA]</scope>
    <source>
        <tissue evidence="3">Rhizome</tissue>
    </source>
</reference>
<name>A0A8J5BAL4_ZINOF</name>